<evidence type="ECO:0000313" key="1">
    <source>
        <dbReference type="EMBL" id="MFC2995887.1"/>
    </source>
</evidence>
<evidence type="ECO:0000313" key="4">
    <source>
        <dbReference type="Proteomes" id="UP001595455"/>
    </source>
</evidence>
<evidence type="ECO:0000313" key="3">
    <source>
        <dbReference type="Proteomes" id="UP000240957"/>
    </source>
</evidence>
<accession>A0A371YIV6</accession>
<name>A0A371YIV6_9GAMM</name>
<reference evidence="4" key="3">
    <citation type="journal article" date="2019" name="Int. J. Syst. Evol. Microbiol.">
        <title>The Global Catalogue of Microorganisms (GCM) 10K type strain sequencing project: providing services to taxonomists for standard genome sequencing and annotation.</title>
        <authorList>
            <consortium name="The Broad Institute Genomics Platform"/>
            <consortium name="The Broad Institute Genome Sequencing Center for Infectious Disease"/>
            <person name="Wu L."/>
            <person name="Ma J."/>
        </authorList>
    </citation>
    <scope>NUCLEOTIDE SEQUENCE [LARGE SCALE GENOMIC DNA]</scope>
    <source>
        <strain evidence="4">KCTC 62575</strain>
    </source>
</reference>
<dbReference type="Proteomes" id="UP001595455">
    <property type="component" value="Unassembled WGS sequence"/>
</dbReference>
<dbReference type="AlphaFoldDB" id="A0A371YIV6"/>
<organism evidence="2 3">
    <name type="scientific">Acinetobacter sichuanensis</name>
    <dbReference type="NCBI Taxonomy" id="2136183"/>
    <lineage>
        <taxon>Bacteria</taxon>
        <taxon>Pseudomonadati</taxon>
        <taxon>Pseudomonadota</taxon>
        <taxon>Gammaproteobacteria</taxon>
        <taxon>Moraxellales</taxon>
        <taxon>Moraxellaceae</taxon>
        <taxon>Acinetobacter</taxon>
    </lineage>
</organism>
<dbReference type="Proteomes" id="UP000240957">
    <property type="component" value="Unassembled WGS sequence"/>
</dbReference>
<evidence type="ECO:0000313" key="2">
    <source>
        <dbReference type="EMBL" id="RFC81360.1"/>
    </source>
</evidence>
<gene>
    <name evidence="1" type="ORF">ACFODO_11510</name>
    <name evidence="2" type="ORF">C9E89_022275</name>
</gene>
<sequence>MIQKILKDLEKGPTILSLNKIMSVITCLQKLDEEELLKNDEDFLTIMDILANGYLDSAIFEVNDSNQVILKDMSIWLSNLGKKYSFGHNNDDLSAYTGLFVQTM</sequence>
<dbReference type="EMBL" id="PYIX02000124">
    <property type="protein sequence ID" value="RFC81360.1"/>
    <property type="molecule type" value="Genomic_DNA"/>
</dbReference>
<proteinExistence type="predicted"/>
<comment type="caution">
    <text evidence="2">The sequence shown here is derived from an EMBL/GenBank/DDBJ whole genome shotgun (WGS) entry which is preliminary data.</text>
</comment>
<protein>
    <submittedName>
        <fullName evidence="2">Uncharacterized protein</fullName>
    </submittedName>
</protein>
<reference evidence="2 3" key="2">
    <citation type="submission" date="2018-08" db="EMBL/GenBank/DDBJ databases">
        <title>The draft genome of Acinetobacter sichuanensis strain WCHAc060041.</title>
        <authorList>
            <person name="Qin J."/>
            <person name="Feng Y."/>
            <person name="Zong Z."/>
        </authorList>
    </citation>
    <scope>NUCLEOTIDE SEQUENCE [LARGE SCALE GENOMIC DNA]</scope>
    <source>
        <strain evidence="2 3">WCHAc060041</strain>
    </source>
</reference>
<keyword evidence="4" id="KW-1185">Reference proteome</keyword>
<dbReference type="RefSeq" id="WP_107010265.1">
    <property type="nucleotide sequence ID" value="NZ_JBHRSF010000044.1"/>
</dbReference>
<dbReference type="EMBL" id="JBHRSF010000044">
    <property type="protein sequence ID" value="MFC2995887.1"/>
    <property type="molecule type" value="Genomic_DNA"/>
</dbReference>
<reference evidence="1" key="1">
    <citation type="journal article" date="2014" name="Int. J. Syst. Evol. Microbiol.">
        <title>Complete genome of a new Firmicutes species belonging to the dominant human colonic microbiota ('Ruminococcus bicirculans') reveals two chromosomes and a selective capacity to utilize plant glucans.</title>
        <authorList>
            <consortium name="NISC Comparative Sequencing Program"/>
            <person name="Wegmann U."/>
            <person name="Louis P."/>
            <person name="Goesmann A."/>
            <person name="Henrissat B."/>
            <person name="Duncan S.H."/>
            <person name="Flint H.J."/>
        </authorList>
    </citation>
    <scope>NUCLEOTIDE SEQUENCE</scope>
    <source>
        <strain evidence="1">KCTC 62575</strain>
    </source>
</reference>
<reference evidence="1" key="4">
    <citation type="submission" date="2024-09" db="EMBL/GenBank/DDBJ databases">
        <authorList>
            <person name="Sun Q."/>
            <person name="Mori K."/>
        </authorList>
    </citation>
    <scope>NUCLEOTIDE SEQUENCE</scope>
    <source>
        <strain evidence="1">KCTC 62575</strain>
    </source>
</reference>
<dbReference type="OrthoDB" id="7065619at2"/>